<dbReference type="AlphaFoldDB" id="A0A7W2L6L2"/>
<evidence type="ECO:0000313" key="1">
    <source>
        <dbReference type="EMBL" id="MBA6119419.1"/>
    </source>
</evidence>
<comment type="caution">
    <text evidence="1">The sequence shown here is derived from an EMBL/GenBank/DDBJ whole genome shotgun (WGS) entry which is preliminary data.</text>
</comment>
<reference evidence="1 2" key="1">
    <citation type="submission" date="2020-07" db="EMBL/GenBank/DDBJ databases">
        <title>Diversity of carbapenemase encoding genes among Pseudomonas putida group clinical isolates in a tertiary Brazilian hospital.</title>
        <authorList>
            <person name="Alberto-Lei F."/>
            <person name="Nodari C.S."/>
            <person name="Streling A.P."/>
            <person name="Paulino J.T."/>
            <person name="Bessa-Neto F.O."/>
            <person name="Cayo R."/>
            <person name="Gales A.C."/>
        </authorList>
    </citation>
    <scope>NUCLEOTIDE SEQUENCE [LARGE SCALE GENOMIC DNA]</scope>
    <source>
        <strain evidence="1 2">12464</strain>
    </source>
</reference>
<dbReference type="EMBL" id="JACGDG010000053">
    <property type="protein sequence ID" value="MBA6119419.1"/>
    <property type="molecule type" value="Genomic_DNA"/>
</dbReference>
<accession>A0A7W2L6L2</accession>
<proteinExistence type="predicted"/>
<name>A0A7W2L6L2_PSEPU</name>
<evidence type="ECO:0000313" key="2">
    <source>
        <dbReference type="Proteomes" id="UP000553948"/>
    </source>
</evidence>
<gene>
    <name evidence="1" type="ORF">H4C47_27380</name>
</gene>
<protein>
    <submittedName>
        <fullName evidence="1">Uncharacterized protein</fullName>
    </submittedName>
</protein>
<dbReference type="RefSeq" id="WP_182387786.1">
    <property type="nucleotide sequence ID" value="NZ_JACGDG010000053.1"/>
</dbReference>
<organism evidence="1 2">
    <name type="scientific">Pseudomonas putida</name>
    <name type="common">Arthrobacter siderocapsulatus</name>
    <dbReference type="NCBI Taxonomy" id="303"/>
    <lineage>
        <taxon>Bacteria</taxon>
        <taxon>Pseudomonadati</taxon>
        <taxon>Pseudomonadota</taxon>
        <taxon>Gammaproteobacteria</taxon>
        <taxon>Pseudomonadales</taxon>
        <taxon>Pseudomonadaceae</taxon>
        <taxon>Pseudomonas</taxon>
    </lineage>
</organism>
<dbReference type="Proteomes" id="UP000553948">
    <property type="component" value="Unassembled WGS sequence"/>
</dbReference>
<sequence length="64" mass="7069">MAITEPQDEARQNPGCENDHQPFLAAVGLPVNFGTESVKQAGLVERRLQRIERILGLEPISQEA</sequence>